<dbReference type="SUPFAM" id="SSF56281">
    <property type="entry name" value="Metallo-hydrolase/oxidoreductase"/>
    <property type="match status" value="1"/>
</dbReference>
<sequence length="336" mass="36811">MSLGVTGTTHNHGARQATFLPEYARVPSSAFGPPLNEFGYHVGPIKGNLFWVTDASYQAMFLTTETGVVLVDAPPTIGPNLIRAINDVTSANGRPSTVTHLVYSHFHADHIGAAVLFGDTAEYVAHRETERLLRTAGDTNRPVPTTTFQDTYSLQVGGERLELAYHGPNHTADNIFVYAPDHDTLCVVDVLSPGWAPFQHLMVSQEIPNWIKANERIMEYSWSTFMGGHAGRLGTREDARLQLGYLNDLTASVRAVNDAMDPLRYFVKYGPSGNSYASLKHYLQDAAQQAAEPVIAKYIEQLAGVDVVTADNAYTLIECLRNDAGFLPGIFGLRQS</sequence>
<evidence type="ECO:0000313" key="3">
    <source>
        <dbReference type="Proteomes" id="UP000682308"/>
    </source>
</evidence>
<dbReference type="EMBL" id="JAGTPG010000002">
    <property type="protein sequence ID" value="MBR8640518.1"/>
    <property type="molecule type" value="Genomic_DNA"/>
</dbReference>
<name>A0A941IZZ4_9ACTN</name>
<dbReference type="InterPro" id="IPR001279">
    <property type="entry name" value="Metallo-B-lactamas"/>
</dbReference>
<organism evidence="2 3">
    <name type="scientific">Streptomyces tuirus</name>
    <dbReference type="NCBI Taxonomy" id="68278"/>
    <lineage>
        <taxon>Bacteria</taxon>
        <taxon>Bacillati</taxon>
        <taxon>Actinomycetota</taxon>
        <taxon>Actinomycetes</taxon>
        <taxon>Kitasatosporales</taxon>
        <taxon>Streptomycetaceae</taxon>
        <taxon>Streptomyces</taxon>
    </lineage>
</organism>
<feature type="domain" description="Metallo-beta-lactamase" evidence="1">
    <location>
        <begin position="56"/>
        <end position="229"/>
    </location>
</feature>
<evidence type="ECO:0000259" key="1">
    <source>
        <dbReference type="SMART" id="SM00849"/>
    </source>
</evidence>
<dbReference type="CDD" id="cd16276">
    <property type="entry name" value="metallo-hydrolase-like_MBL-fold"/>
    <property type="match status" value="1"/>
</dbReference>
<dbReference type="Gene3D" id="3.60.15.10">
    <property type="entry name" value="Ribonuclease Z/Hydroxyacylglutathione hydrolase-like"/>
    <property type="match status" value="1"/>
</dbReference>
<comment type="caution">
    <text evidence="2">The sequence shown here is derived from an EMBL/GenBank/DDBJ whole genome shotgun (WGS) entry which is preliminary data.</text>
</comment>
<evidence type="ECO:0000313" key="2">
    <source>
        <dbReference type="EMBL" id="MBR8640518.1"/>
    </source>
</evidence>
<dbReference type="Proteomes" id="UP000682308">
    <property type="component" value="Unassembled WGS sequence"/>
</dbReference>
<protein>
    <submittedName>
        <fullName evidence="2">MBL fold metallo-hydrolase</fullName>
    </submittedName>
</protein>
<reference evidence="2 3" key="1">
    <citation type="submission" date="2021-04" db="EMBL/GenBank/DDBJ databases">
        <title>Characterization of the biosynthetic gene cluster of new lipopeptides with antitumor activity in the genome of the marine Streptomyces PHM034.</title>
        <authorList>
            <person name="Ceniceros A."/>
            <person name="Canedo L."/>
            <person name="Mendez C."/>
            <person name="Olano C."/>
            <person name="Schleissner C."/>
            <person name="Cuevas C."/>
            <person name="De La Calle F."/>
            <person name="Salas J.A."/>
        </authorList>
    </citation>
    <scope>NUCLEOTIDE SEQUENCE [LARGE SCALE GENOMIC DNA]</scope>
    <source>
        <strain evidence="2 3">PHM034</strain>
    </source>
</reference>
<proteinExistence type="predicted"/>
<dbReference type="PANTHER" id="PTHR42951:SF4">
    <property type="entry name" value="ACYL-COENZYME A THIOESTERASE MBLAC2"/>
    <property type="match status" value="1"/>
</dbReference>
<dbReference type="Pfam" id="PF00753">
    <property type="entry name" value="Lactamase_B"/>
    <property type="match status" value="1"/>
</dbReference>
<accession>A0A941IZZ4</accession>
<gene>
    <name evidence="2" type="ORF">KEF29_17365</name>
</gene>
<keyword evidence="3" id="KW-1185">Reference proteome</keyword>
<dbReference type="AlphaFoldDB" id="A0A941IZZ4"/>
<dbReference type="InterPro" id="IPR036866">
    <property type="entry name" value="RibonucZ/Hydroxyglut_hydro"/>
</dbReference>
<dbReference type="PANTHER" id="PTHR42951">
    <property type="entry name" value="METALLO-BETA-LACTAMASE DOMAIN-CONTAINING"/>
    <property type="match status" value="1"/>
</dbReference>
<dbReference type="SMART" id="SM00849">
    <property type="entry name" value="Lactamase_B"/>
    <property type="match status" value="1"/>
</dbReference>
<dbReference type="InterPro" id="IPR050855">
    <property type="entry name" value="NDM-1-like"/>
</dbReference>